<feature type="region of interest" description="Disordered" evidence="1">
    <location>
        <begin position="53"/>
        <end position="81"/>
    </location>
</feature>
<reference evidence="3 4" key="1">
    <citation type="submission" date="2022-03" db="EMBL/GenBank/DDBJ databases">
        <authorList>
            <person name="Brunel B."/>
        </authorList>
    </citation>
    <scope>NUCLEOTIDE SEQUENCE [LARGE SCALE GENOMIC DNA]</scope>
    <source>
        <strain evidence="3">STM5069sample</strain>
    </source>
</reference>
<proteinExistence type="predicted"/>
<dbReference type="EMBL" id="CAKXZT010000174">
    <property type="protein sequence ID" value="CAH2409104.1"/>
    <property type="molecule type" value="Genomic_DNA"/>
</dbReference>
<dbReference type="Proteomes" id="UP001153050">
    <property type="component" value="Unassembled WGS sequence"/>
</dbReference>
<gene>
    <name evidence="3" type="ORF">MES5069_750127</name>
</gene>
<evidence type="ECO:0000313" key="3">
    <source>
        <dbReference type="EMBL" id="CAH2409104.1"/>
    </source>
</evidence>
<sequence length="81" mass="8286">MAVVAVGDDADILAGFTVTLVTLIDASATAGAGYLCVRYIPWRLAETPIASSSWAEQGAKRRGADPGIYPVTSAEECSGPG</sequence>
<organism evidence="3 4">
    <name type="scientific">Mesorhizobium escarrei</name>
    <dbReference type="NCBI Taxonomy" id="666018"/>
    <lineage>
        <taxon>Bacteria</taxon>
        <taxon>Pseudomonadati</taxon>
        <taxon>Pseudomonadota</taxon>
        <taxon>Alphaproteobacteria</taxon>
        <taxon>Hyphomicrobiales</taxon>
        <taxon>Phyllobacteriaceae</taxon>
        <taxon>Mesorhizobium</taxon>
    </lineage>
</organism>
<protein>
    <submittedName>
        <fullName evidence="3">Uncharacterized protein</fullName>
    </submittedName>
</protein>
<accession>A0ABM9EJQ3</accession>
<evidence type="ECO:0000313" key="4">
    <source>
        <dbReference type="Proteomes" id="UP001153050"/>
    </source>
</evidence>
<keyword evidence="2" id="KW-0472">Membrane</keyword>
<keyword evidence="4" id="KW-1185">Reference proteome</keyword>
<evidence type="ECO:0000256" key="1">
    <source>
        <dbReference type="SAM" id="MobiDB-lite"/>
    </source>
</evidence>
<comment type="caution">
    <text evidence="3">The sequence shown here is derived from an EMBL/GenBank/DDBJ whole genome shotgun (WGS) entry which is preliminary data.</text>
</comment>
<name>A0ABM9EJQ3_9HYPH</name>
<keyword evidence="2" id="KW-1133">Transmembrane helix</keyword>
<feature type="transmembrane region" description="Helical" evidence="2">
    <location>
        <begin position="12"/>
        <end position="37"/>
    </location>
</feature>
<evidence type="ECO:0000256" key="2">
    <source>
        <dbReference type="SAM" id="Phobius"/>
    </source>
</evidence>
<keyword evidence="2" id="KW-0812">Transmembrane</keyword>